<proteinExistence type="predicted"/>
<protein>
    <submittedName>
        <fullName evidence="3">Chaperone DnaJ-domain superfamily protein, putative isoform 1</fullName>
    </submittedName>
</protein>
<feature type="compositionally biased region" description="Polar residues" evidence="1">
    <location>
        <begin position="223"/>
        <end position="247"/>
    </location>
</feature>
<dbReference type="CDD" id="cd06257">
    <property type="entry name" value="DnaJ"/>
    <property type="match status" value="1"/>
</dbReference>
<evidence type="ECO:0000313" key="4">
    <source>
        <dbReference type="Proteomes" id="UP000436088"/>
    </source>
</evidence>
<dbReference type="InterPro" id="IPR053052">
    <property type="entry name" value="Imprinting_Balance_Reg"/>
</dbReference>
<feature type="compositionally biased region" description="Basic and acidic residues" evidence="1">
    <location>
        <begin position="414"/>
        <end position="423"/>
    </location>
</feature>
<dbReference type="InterPro" id="IPR001623">
    <property type="entry name" value="DnaJ_domain"/>
</dbReference>
<dbReference type="Proteomes" id="UP000436088">
    <property type="component" value="Unassembled WGS sequence"/>
</dbReference>
<dbReference type="Gene3D" id="1.10.287.110">
    <property type="entry name" value="DnaJ domain"/>
    <property type="match status" value="1"/>
</dbReference>
<dbReference type="AlphaFoldDB" id="A0A6A2XW76"/>
<reference evidence="3" key="1">
    <citation type="submission" date="2019-09" db="EMBL/GenBank/DDBJ databases">
        <title>Draft genome information of white flower Hibiscus syriacus.</title>
        <authorList>
            <person name="Kim Y.-M."/>
        </authorList>
    </citation>
    <scope>NUCLEOTIDE SEQUENCE [LARGE SCALE GENOMIC DNA]</scope>
    <source>
        <strain evidence="3">YM2019G1</strain>
    </source>
</reference>
<feature type="compositionally biased region" description="Polar residues" evidence="1">
    <location>
        <begin position="256"/>
        <end position="267"/>
    </location>
</feature>
<feature type="region of interest" description="Disordered" evidence="1">
    <location>
        <begin position="141"/>
        <end position="160"/>
    </location>
</feature>
<feature type="compositionally biased region" description="Polar residues" evidence="1">
    <location>
        <begin position="180"/>
        <end position="198"/>
    </location>
</feature>
<name>A0A6A2XW76_HIBSY</name>
<feature type="compositionally biased region" description="Polar residues" evidence="1">
    <location>
        <begin position="424"/>
        <end position="437"/>
    </location>
</feature>
<feature type="region of interest" description="Disordered" evidence="1">
    <location>
        <begin position="180"/>
        <end position="267"/>
    </location>
</feature>
<organism evidence="3 4">
    <name type="scientific">Hibiscus syriacus</name>
    <name type="common">Rose of Sharon</name>
    <dbReference type="NCBI Taxonomy" id="106335"/>
    <lineage>
        <taxon>Eukaryota</taxon>
        <taxon>Viridiplantae</taxon>
        <taxon>Streptophyta</taxon>
        <taxon>Embryophyta</taxon>
        <taxon>Tracheophyta</taxon>
        <taxon>Spermatophyta</taxon>
        <taxon>Magnoliopsida</taxon>
        <taxon>eudicotyledons</taxon>
        <taxon>Gunneridae</taxon>
        <taxon>Pentapetalae</taxon>
        <taxon>rosids</taxon>
        <taxon>malvids</taxon>
        <taxon>Malvales</taxon>
        <taxon>Malvaceae</taxon>
        <taxon>Malvoideae</taxon>
        <taxon>Hibiscus</taxon>
    </lineage>
</organism>
<dbReference type="InterPro" id="IPR036869">
    <property type="entry name" value="J_dom_sf"/>
</dbReference>
<sequence length="512" mass="57207">MDDGSNTEAERWLNAAAKLLASGDFHGTRTFAIRARESAPVLADRILSVTDTLLTAQGNPRDWYGILQLVPLTQSMEVVESQYRKLAIMLNPGWNTHSFAYQAFRLVAEAWEVLSNPSKKLISDDELRFLQFGHVNPLGQQHYQHQQPQLQQPPRNNYDGYAALEGEQLGLNNYSAGSNWTRQTGLPQPSQINKTGSVGANHISRPEPTRSSHTNRSEPIGASQINQTEYSRIEPTQSGQINHSATPAPTKEHSQTEPTGATRASQATQCQTKDCRKAFQAVVIPFPPVQTEPSGVSWNTYLTWASQSTESAGPTFWTACPYCYVLYEYPKVYEDYTLRCQAKNCRRAYHAVVIPSPPVNGNDTNFRCWGFFPIACNDHQKVCTESIYDEQDTYVEISDSSVSSDDDDDDDDWRNEKREKKGSSEQVNADHSGNLSGVSMVPEGVPTAESSKRGVTNSGRKQIKRGMKVLGNLDLNVEFRNEVKSRSEGGVRGIMLESRRRITMEGMVFLRV</sequence>
<comment type="caution">
    <text evidence="3">The sequence shown here is derived from an EMBL/GenBank/DDBJ whole genome shotgun (WGS) entry which is preliminary data.</text>
</comment>
<feature type="compositionally biased region" description="Acidic residues" evidence="1">
    <location>
        <begin position="404"/>
        <end position="413"/>
    </location>
</feature>
<dbReference type="SUPFAM" id="SSF46565">
    <property type="entry name" value="Chaperone J-domain"/>
    <property type="match status" value="1"/>
</dbReference>
<dbReference type="PANTHER" id="PTHR45496:SF19">
    <property type="entry name" value="J DOMAIN-CONTAINING PROTEIN"/>
    <property type="match status" value="1"/>
</dbReference>
<dbReference type="Pfam" id="PF00226">
    <property type="entry name" value="DnaJ"/>
    <property type="match status" value="1"/>
</dbReference>
<evidence type="ECO:0000313" key="3">
    <source>
        <dbReference type="EMBL" id="KAE8679992.1"/>
    </source>
</evidence>
<accession>A0A6A2XW76</accession>
<dbReference type="SMART" id="SM00271">
    <property type="entry name" value="DnaJ"/>
    <property type="match status" value="1"/>
</dbReference>
<dbReference type="EMBL" id="VEPZ02001327">
    <property type="protein sequence ID" value="KAE8679992.1"/>
    <property type="molecule type" value="Genomic_DNA"/>
</dbReference>
<keyword evidence="4" id="KW-1185">Reference proteome</keyword>
<feature type="domain" description="J" evidence="2">
    <location>
        <begin position="62"/>
        <end position="162"/>
    </location>
</feature>
<dbReference type="PANTHER" id="PTHR45496">
    <property type="entry name" value="CHAPERONE DNAJ-DOMAIN SUPERFAMILY PROTEIN"/>
    <property type="match status" value="1"/>
</dbReference>
<gene>
    <name evidence="3" type="ORF">F3Y22_tig00111392pilonHSYRG00108</name>
</gene>
<evidence type="ECO:0000256" key="1">
    <source>
        <dbReference type="SAM" id="MobiDB-lite"/>
    </source>
</evidence>
<evidence type="ECO:0000259" key="2">
    <source>
        <dbReference type="PROSITE" id="PS50076"/>
    </source>
</evidence>
<dbReference type="PROSITE" id="PS50076">
    <property type="entry name" value="DNAJ_2"/>
    <property type="match status" value="1"/>
</dbReference>
<feature type="compositionally biased region" description="Low complexity" evidence="1">
    <location>
        <begin position="141"/>
        <end position="154"/>
    </location>
</feature>
<feature type="region of interest" description="Disordered" evidence="1">
    <location>
        <begin position="395"/>
        <end position="461"/>
    </location>
</feature>